<name>A0A090D368_9BACT</name>
<proteinExistence type="predicted"/>
<evidence type="ECO:0000256" key="1">
    <source>
        <dbReference type="SAM" id="Phobius"/>
    </source>
</evidence>
<dbReference type="eggNOG" id="ENOG5032RKN">
    <property type="taxonomic scope" value="Bacteria"/>
</dbReference>
<dbReference type="EMBL" id="CCEJ010000011">
    <property type="protein sequence ID" value="CDR34993.1"/>
    <property type="molecule type" value="Genomic_DNA"/>
</dbReference>
<feature type="transmembrane region" description="Helical" evidence="1">
    <location>
        <begin position="137"/>
        <end position="156"/>
    </location>
</feature>
<reference evidence="2" key="1">
    <citation type="submission" date="2013-12" db="EMBL/GenBank/DDBJ databases">
        <authorList>
            <person name="Linke B."/>
        </authorList>
    </citation>
    <scope>NUCLEOTIDE SEQUENCE [LARGE SCALE GENOMIC DNA]</scope>
    <source>
        <strain evidence="2">CRIB-18</strain>
    </source>
</reference>
<sequence>MKEKIVKAFEIITVIICALLFAQFPLFVNEYQLRLGGHVDELTYQVSLMRDAAKQSSKDLEEYISKFVTSKDEDFERQGQIMFAMSKRLEALSNAYDSLRNSSALSRPFAYFLNADPQISKNALSHHRLGIPITFEGAIYAIMGCFFGLFVFRGFYRMFERGIDAWQSRRRKQIGTQEKP</sequence>
<dbReference type="Proteomes" id="UP000031552">
    <property type="component" value="Unassembled WGS sequence"/>
</dbReference>
<dbReference type="Pfam" id="PF11157">
    <property type="entry name" value="DUF2937"/>
    <property type="match status" value="1"/>
</dbReference>
<keyword evidence="1" id="KW-0812">Transmembrane</keyword>
<gene>
    <name evidence="2" type="ORF">CSEC_2187</name>
</gene>
<organism evidence="2 3">
    <name type="scientific">Candidatus Criblamydia sequanensis CRIB-18</name>
    <dbReference type="NCBI Taxonomy" id="1437425"/>
    <lineage>
        <taxon>Bacteria</taxon>
        <taxon>Pseudomonadati</taxon>
        <taxon>Chlamydiota</taxon>
        <taxon>Chlamydiia</taxon>
        <taxon>Parachlamydiales</taxon>
        <taxon>Candidatus Criblamydiaceae</taxon>
        <taxon>Candidatus Criblamydia</taxon>
    </lineage>
</organism>
<protein>
    <submittedName>
        <fullName evidence="2">Conserved putative membrane protein</fullName>
    </submittedName>
</protein>
<dbReference type="RefSeq" id="WP_041018545.1">
    <property type="nucleotide sequence ID" value="NZ_CCEJ010000011.1"/>
</dbReference>
<dbReference type="STRING" id="1437425.CSEC_2187"/>
<keyword evidence="1" id="KW-0472">Membrane</keyword>
<accession>A0A090D368</accession>
<dbReference type="AlphaFoldDB" id="A0A090D368"/>
<dbReference type="InterPro" id="IPR022584">
    <property type="entry name" value="DUF2937"/>
</dbReference>
<keyword evidence="1" id="KW-1133">Transmembrane helix</keyword>
<keyword evidence="3" id="KW-1185">Reference proteome</keyword>
<feature type="transmembrane region" description="Helical" evidence="1">
    <location>
        <begin position="9"/>
        <end position="28"/>
    </location>
</feature>
<reference evidence="2" key="2">
    <citation type="submission" date="2014-09" db="EMBL/GenBank/DDBJ databases">
        <title>Criblamydia sequanensis harbors a mega-plasmid encoding arsenite resistance.</title>
        <authorList>
            <person name="Bertelli C."/>
            <person name="Goesmann A."/>
            <person name="Greub G."/>
        </authorList>
    </citation>
    <scope>NUCLEOTIDE SEQUENCE [LARGE SCALE GENOMIC DNA]</scope>
    <source>
        <strain evidence="2">CRIB-18</strain>
    </source>
</reference>
<comment type="caution">
    <text evidence="2">The sequence shown here is derived from an EMBL/GenBank/DDBJ whole genome shotgun (WGS) entry which is preliminary data.</text>
</comment>
<evidence type="ECO:0000313" key="2">
    <source>
        <dbReference type="EMBL" id="CDR34993.1"/>
    </source>
</evidence>
<dbReference type="OrthoDB" id="193051at2"/>
<evidence type="ECO:0000313" key="3">
    <source>
        <dbReference type="Proteomes" id="UP000031552"/>
    </source>
</evidence>